<dbReference type="Proteomes" id="UP000029723">
    <property type="component" value="Unassembled WGS sequence"/>
</dbReference>
<evidence type="ECO:0008006" key="3">
    <source>
        <dbReference type="Google" id="ProtNLM"/>
    </source>
</evidence>
<accession>A0A098YSN0</accession>
<dbReference type="InterPro" id="IPR011990">
    <property type="entry name" value="TPR-like_helical_dom_sf"/>
</dbReference>
<organism evidence="1 2">
    <name type="scientific">Hoylesella timonensis S9-PR14</name>
    <dbReference type="NCBI Taxonomy" id="1401062"/>
    <lineage>
        <taxon>Bacteria</taxon>
        <taxon>Pseudomonadati</taxon>
        <taxon>Bacteroidota</taxon>
        <taxon>Bacteroidia</taxon>
        <taxon>Bacteroidales</taxon>
        <taxon>Prevotellaceae</taxon>
        <taxon>Hoylesella</taxon>
    </lineage>
</organism>
<dbReference type="RefSeq" id="WP_036927032.1">
    <property type="nucleotide sequence ID" value="NZ_JRPQ01000075.1"/>
</dbReference>
<dbReference type="PROSITE" id="PS51257">
    <property type="entry name" value="PROKAR_LIPOPROTEIN"/>
    <property type="match status" value="1"/>
</dbReference>
<dbReference type="SUPFAM" id="SSF48452">
    <property type="entry name" value="TPR-like"/>
    <property type="match status" value="1"/>
</dbReference>
<reference evidence="1 2" key="1">
    <citation type="submission" date="2014-07" db="EMBL/GenBank/DDBJ databases">
        <authorList>
            <person name="McCorrison J."/>
            <person name="Sanka R."/>
            <person name="Torralba M."/>
            <person name="Gillis M."/>
            <person name="Haft D.H."/>
            <person name="Methe B."/>
            <person name="Sutton G."/>
            <person name="Nelson K.E."/>
        </authorList>
    </citation>
    <scope>NUCLEOTIDE SEQUENCE [LARGE SCALE GENOMIC DNA]</scope>
    <source>
        <strain evidence="1 2">S9-PR14</strain>
    </source>
</reference>
<proteinExistence type="predicted"/>
<name>A0A098YSN0_9BACT</name>
<evidence type="ECO:0000313" key="1">
    <source>
        <dbReference type="EMBL" id="KGI22292.1"/>
    </source>
</evidence>
<dbReference type="EMBL" id="JRPQ01000075">
    <property type="protein sequence ID" value="KGI22292.1"/>
    <property type="molecule type" value="Genomic_DNA"/>
</dbReference>
<comment type="caution">
    <text evidence="1">The sequence shown here is derived from an EMBL/GenBank/DDBJ whole genome shotgun (WGS) entry which is preliminary data.</text>
</comment>
<gene>
    <name evidence="1" type="ORF">HMPREF9304_05370</name>
</gene>
<protein>
    <recommendedName>
        <fullName evidence="3">Tetratricopeptide repeat protein</fullName>
    </recommendedName>
</protein>
<evidence type="ECO:0000313" key="2">
    <source>
        <dbReference type="Proteomes" id="UP000029723"/>
    </source>
</evidence>
<dbReference type="OrthoDB" id="1490855at2"/>
<dbReference type="AlphaFoldDB" id="A0A098YSN0"/>
<dbReference type="Gene3D" id="1.25.40.390">
    <property type="match status" value="1"/>
</dbReference>
<sequence>MNKFITHSTGLALTFILASCSLIEPTEVENPNVGEGTYLASDRAMDIWVNGAEKAFATTIAKFCLHTEIISDNYFNNYTRESKVFDKPELKNTDPDIADLQRLVANLRESADYGINTVSQHDQHTTAEHLFKLHTMKAYAFLLAGENFRALPTTVGGNPLPANEQLQLAKTTLDKALTYATNNHEKALIHTLKARVYYVMGKAQNAIDESKLALQNSNDFIEQVTFDGKNNVTNSMQDVIWKTMYQPLPRLDFLDPKYFQLKATDECPISIAKAEENYLILAEAYLSQGQSQQAKKELNQLLQLVAKRPVQQQLNDQLEGRYNGGFKHYPDAADYRVAASPKDPFRSGLVLNRKSPHLIQVPTVSGTSVTAEMIDECKDNDALLELIYLMRQEIFLAEGRRMSDLGIRLPISDVEIAHTPAAKTYAEPLIPKFIPLEQGMDNFDIDTEKRLVTIHYNMNHLIVINKNRPEVAPLFTTSSSKGK</sequence>